<name>A0A8H4KFZ9_9HYPO</name>
<feature type="region of interest" description="Disordered" evidence="1">
    <location>
        <begin position="274"/>
        <end position="299"/>
    </location>
</feature>
<feature type="transmembrane region" description="Helical" evidence="2">
    <location>
        <begin position="198"/>
        <end position="222"/>
    </location>
</feature>
<evidence type="ECO:0000313" key="4">
    <source>
        <dbReference type="Proteomes" id="UP000605986"/>
    </source>
</evidence>
<feature type="transmembrane region" description="Helical" evidence="2">
    <location>
        <begin position="165"/>
        <end position="186"/>
    </location>
</feature>
<keyword evidence="4" id="KW-1185">Reference proteome</keyword>
<accession>A0A8H4KFZ9</accession>
<evidence type="ECO:0000256" key="2">
    <source>
        <dbReference type="SAM" id="Phobius"/>
    </source>
</evidence>
<dbReference type="Pfam" id="PF06687">
    <property type="entry name" value="SUR7"/>
    <property type="match status" value="1"/>
</dbReference>
<evidence type="ECO:0000256" key="1">
    <source>
        <dbReference type="SAM" id="MobiDB-lite"/>
    </source>
</evidence>
<dbReference type="InterPro" id="IPR052413">
    <property type="entry name" value="SUR7_domain"/>
</dbReference>
<keyword evidence="2" id="KW-0812">Transmembrane</keyword>
<proteinExistence type="predicted"/>
<protein>
    <submittedName>
        <fullName evidence="3">Integral membrane protein</fullName>
    </submittedName>
</protein>
<dbReference type="PANTHER" id="PTHR28019:SF3">
    <property type="entry name" value="INTEGRAL MEMBRANE PROTEIN (AFU_ORTHOLOGUE AFUA_6G07470)"/>
    <property type="match status" value="1"/>
</dbReference>
<reference evidence="3" key="1">
    <citation type="submission" date="2020-01" db="EMBL/GenBank/DDBJ databases">
        <title>Identification and distribution of gene clusters putatively required for synthesis of sphingolipid metabolism inhibitors in phylogenetically diverse species of the filamentous fungus Fusarium.</title>
        <authorList>
            <person name="Kim H.-S."/>
            <person name="Busman M."/>
            <person name="Brown D.W."/>
            <person name="Divon H."/>
            <person name="Uhlig S."/>
            <person name="Proctor R.H."/>
        </authorList>
    </citation>
    <scope>NUCLEOTIDE SEQUENCE</scope>
    <source>
        <strain evidence="3">NRRL 53441</strain>
    </source>
</reference>
<evidence type="ECO:0000313" key="3">
    <source>
        <dbReference type="EMBL" id="KAF4449450.1"/>
    </source>
</evidence>
<feature type="transmembrane region" description="Helical" evidence="2">
    <location>
        <begin position="242"/>
        <end position="268"/>
    </location>
</feature>
<feature type="region of interest" description="Disordered" evidence="1">
    <location>
        <begin position="313"/>
        <end position="332"/>
    </location>
</feature>
<sequence length="343" mass="37589">MGVGRFFCVLLPFALTVGSIIFLLVGALAGVADKSLYIFRINVANLSINPADVDHIIDNLNLKGLKLDTRDVPVIDVPVIEERAEAIKDNITAKLLGLDKYYDINLWGFCKTDADGKRKCEKPEFDWANKKLNTSYLIGTDKNVQIELPKEIQNALKAFKTVTKWTQVVFIAAFIALAAEIILGIFSNCSRIFSCLTWIVAGLASTLVIGAVVLSGVFAGTVVGAVEGTAKFYGVKGNINGRFFACVAIAAAFALAAGLFWLFTICCCKPEHRSRDKKNRRSDGEKLLGTNNKHGSYAPLSDDHEMQTGYYNHNQSQSQYGAPRYPSGTARSDLAYEPYSHRA</sequence>
<dbReference type="GO" id="GO:0051285">
    <property type="term" value="C:cell cortex of cell tip"/>
    <property type="evidence" value="ECO:0007669"/>
    <property type="project" value="TreeGrafter"/>
</dbReference>
<dbReference type="GO" id="GO:0005886">
    <property type="term" value="C:plasma membrane"/>
    <property type="evidence" value="ECO:0007669"/>
    <property type="project" value="InterPro"/>
</dbReference>
<gene>
    <name evidence="3" type="ORF">F53441_7312</name>
</gene>
<keyword evidence="2" id="KW-0472">Membrane</keyword>
<dbReference type="EMBL" id="JAADJG010000286">
    <property type="protein sequence ID" value="KAF4449450.1"/>
    <property type="molecule type" value="Genomic_DNA"/>
</dbReference>
<dbReference type="AlphaFoldDB" id="A0A8H4KFZ9"/>
<keyword evidence="2" id="KW-1133">Transmembrane helix</keyword>
<comment type="caution">
    <text evidence="3">The sequence shown here is derived from an EMBL/GenBank/DDBJ whole genome shotgun (WGS) entry which is preliminary data.</text>
</comment>
<organism evidence="3 4">
    <name type="scientific">Fusarium austroafricanum</name>
    <dbReference type="NCBI Taxonomy" id="2364996"/>
    <lineage>
        <taxon>Eukaryota</taxon>
        <taxon>Fungi</taxon>
        <taxon>Dikarya</taxon>
        <taxon>Ascomycota</taxon>
        <taxon>Pezizomycotina</taxon>
        <taxon>Sordariomycetes</taxon>
        <taxon>Hypocreomycetidae</taxon>
        <taxon>Hypocreales</taxon>
        <taxon>Nectriaceae</taxon>
        <taxon>Fusarium</taxon>
        <taxon>Fusarium concolor species complex</taxon>
    </lineage>
</organism>
<dbReference type="GO" id="GO:0031505">
    <property type="term" value="P:fungal-type cell wall organization"/>
    <property type="evidence" value="ECO:0007669"/>
    <property type="project" value="TreeGrafter"/>
</dbReference>
<dbReference type="PANTHER" id="PTHR28019">
    <property type="entry name" value="CELL MEMBRANE PROTEIN YLR413W-RELATED"/>
    <property type="match status" value="1"/>
</dbReference>
<dbReference type="Proteomes" id="UP000605986">
    <property type="component" value="Unassembled WGS sequence"/>
</dbReference>
<dbReference type="OrthoDB" id="4480814at2759"/>
<dbReference type="InterPro" id="IPR009571">
    <property type="entry name" value="SUR7/Rim9-like_fungi"/>
</dbReference>